<dbReference type="SUPFAM" id="SSF54427">
    <property type="entry name" value="NTF2-like"/>
    <property type="match status" value="1"/>
</dbReference>
<dbReference type="InterPro" id="IPR027843">
    <property type="entry name" value="DUF4440"/>
</dbReference>
<feature type="chain" id="PRO_5046127888" evidence="1">
    <location>
        <begin position="25"/>
        <end position="152"/>
    </location>
</feature>
<comment type="caution">
    <text evidence="3">The sequence shown here is derived from an EMBL/GenBank/DDBJ whole genome shotgun (WGS) entry which is preliminary data.</text>
</comment>
<evidence type="ECO:0000313" key="4">
    <source>
        <dbReference type="Proteomes" id="UP001629214"/>
    </source>
</evidence>
<reference evidence="3 4" key="1">
    <citation type="journal article" date="2024" name="Chem. Sci.">
        <title>Discovery of megapolipeptins by genome mining of a Burkholderiales bacteria collection.</title>
        <authorList>
            <person name="Paulo B.S."/>
            <person name="Recchia M.J.J."/>
            <person name="Lee S."/>
            <person name="Fergusson C.H."/>
            <person name="Romanowski S.B."/>
            <person name="Hernandez A."/>
            <person name="Krull N."/>
            <person name="Liu D.Y."/>
            <person name="Cavanagh H."/>
            <person name="Bos A."/>
            <person name="Gray C.A."/>
            <person name="Murphy B.T."/>
            <person name="Linington R.G."/>
            <person name="Eustaquio A.S."/>
        </authorList>
    </citation>
    <scope>NUCLEOTIDE SEQUENCE [LARGE SCALE GENOMIC DNA]</scope>
    <source>
        <strain evidence="3 4">RL21-008-BIB-B</strain>
    </source>
</reference>
<dbReference type="Pfam" id="PF14534">
    <property type="entry name" value="DUF4440"/>
    <property type="match status" value="1"/>
</dbReference>
<dbReference type="Proteomes" id="UP001629214">
    <property type="component" value="Unassembled WGS sequence"/>
</dbReference>
<dbReference type="RefSeq" id="WP_408168663.1">
    <property type="nucleotide sequence ID" value="NZ_JAQQFR010000009.1"/>
</dbReference>
<name>A0ABW8Z9Z9_9BURK</name>
<keyword evidence="1" id="KW-0732">Signal</keyword>
<feature type="domain" description="DUF4440" evidence="2">
    <location>
        <begin position="35"/>
        <end position="139"/>
    </location>
</feature>
<accession>A0ABW8Z9Z9</accession>
<dbReference type="EMBL" id="JAQQFR010000009">
    <property type="protein sequence ID" value="MFL9879610.1"/>
    <property type="molecule type" value="Genomic_DNA"/>
</dbReference>
<evidence type="ECO:0000259" key="2">
    <source>
        <dbReference type="Pfam" id="PF14534"/>
    </source>
</evidence>
<gene>
    <name evidence="3" type="ORF">PQR63_14520</name>
</gene>
<dbReference type="Gene3D" id="3.10.450.50">
    <property type="match status" value="1"/>
</dbReference>
<feature type="signal peptide" evidence="1">
    <location>
        <begin position="1"/>
        <end position="24"/>
    </location>
</feature>
<organism evidence="3 4">
    <name type="scientific">Herbaspirillum rhizosphaerae</name>
    <dbReference type="NCBI Taxonomy" id="346179"/>
    <lineage>
        <taxon>Bacteria</taxon>
        <taxon>Pseudomonadati</taxon>
        <taxon>Pseudomonadota</taxon>
        <taxon>Betaproteobacteria</taxon>
        <taxon>Burkholderiales</taxon>
        <taxon>Oxalobacteraceae</taxon>
        <taxon>Herbaspirillum</taxon>
    </lineage>
</organism>
<sequence>MFRKLMYLCSAMACSMVIAQGAAAAPTADEQAVATAVEKLRAAMTSPIDRASLEQLVDNHLSYGHSNGVVQTKAEFIGQLVSGESTFVSITLSDQTINVQQDVAVVRHTLTAATNDSGKPGNVSLKILMVWKKTGGHWHLLARQAVRFAAPT</sequence>
<protein>
    <submittedName>
        <fullName evidence="3">Nuclear transport factor 2 family protein</fullName>
    </submittedName>
</protein>
<keyword evidence="4" id="KW-1185">Reference proteome</keyword>
<dbReference type="InterPro" id="IPR032710">
    <property type="entry name" value="NTF2-like_dom_sf"/>
</dbReference>
<evidence type="ECO:0000313" key="3">
    <source>
        <dbReference type="EMBL" id="MFL9879610.1"/>
    </source>
</evidence>
<evidence type="ECO:0000256" key="1">
    <source>
        <dbReference type="SAM" id="SignalP"/>
    </source>
</evidence>
<proteinExistence type="predicted"/>